<dbReference type="AlphaFoldDB" id="A1RWT6"/>
<proteinExistence type="predicted"/>
<dbReference type="STRING" id="368408.Tpen_0256"/>
<dbReference type="Proteomes" id="UP000000641">
    <property type="component" value="Chromosome"/>
</dbReference>
<dbReference type="OrthoDB" id="31365at2157"/>
<dbReference type="HOGENOM" id="CLU_1017886_0_0_2"/>
<dbReference type="KEGG" id="tpe:Tpen_0256"/>
<dbReference type="eggNOG" id="arCOG14758">
    <property type="taxonomic scope" value="Archaea"/>
</dbReference>
<accession>A1RWT6</accession>
<keyword evidence="2" id="KW-1185">Reference proteome</keyword>
<dbReference type="EMBL" id="CP000505">
    <property type="protein sequence ID" value="ABL77666.1"/>
    <property type="molecule type" value="Genomic_DNA"/>
</dbReference>
<evidence type="ECO:0000313" key="2">
    <source>
        <dbReference type="Proteomes" id="UP000000641"/>
    </source>
</evidence>
<evidence type="ECO:0000313" key="1">
    <source>
        <dbReference type="EMBL" id="ABL77666.1"/>
    </source>
</evidence>
<reference evidence="2" key="1">
    <citation type="journal article" date="2008" name="J. Bacteriol.">
        <title>Genome sequence of Thermofilum pendens reveals an exceptional loss of biosynthetic pathways without genome reduction.</title>
        <authorList>
            <person name="Anderson I."/>
            <person name="Rodriguez J."/>
            <person name="Susanti D."/>
            <person name="Porat I."/>
            <person name="Reich C."/>
            <person name="Ulrich L.E."/>
            <person name="Elkins J.G."/>
            <person name="Mavromatis K."/>
            <person name="Lykidis A."/>
            <person name="Kim E."/>
            <person name="Thompson L.S."/>
            <person name="Nolan M."/>
            <person name="Land M."/>
            <person name="Copeland A."/>
            <person name="Lapidus A."/>
            <person name="Lucas S."/>
            <person name="Detter C."/>
            <person name="Zhulin I.B."/>
            <person name="Olsen G.J."/>
            <person name="Whitman W."/>
            <person name="Mukhopadhyay B."/>
            <person name="Bristow J."/>
            <person name="Kyrpides N."/>
        </authorList>
    </citation>
    <scope>NUCLEOTIDE SEQUENCE [LARGE SCALE GENOMIC DNA]</scope>
    <source>
        <strain evidence="2">DSM 2475 / Hrk 5</strain>
    </source>
</reference>
<dbReference type="EnsemblBacteria" id="ABL77666">
    <property type="protein sequence ID" value="ABL77666"/>
    <property type="gene ID" value="Tpen_0256"/>
</dbReference>
<name>A1RWT6_THEPD</name>
<protein>
    <submittedName>
        <fullName evidence="1">Uncharacterized protein</fullName>
    </submittedName>
</protein>
<organism evidence="1 2">
    <name type="scientific">Thermofilum pendens (strain DSM 2475 / Hrk 5)</name>
    <dbReference type="NCBI Taxonomy" id="368408"/>
    <lineage>
        <taxon>Archaea</taxon>
        <taxon>Thermoproteota</taxon>
        <taxon>Thermoprotei</taxon>
        <taxon>Thermofilales</taxon>
        <taxon>Thermofilaceae</taxon>
        <taxon>Thermofilum</taxon>
    </lineage>
</organism>
<dbReference type="RefSeq" id="WP_011751931.1">
    <property type="nucleotide sequence ID" value="NC_008698.1"/>
</dbReference>
<dbReference type="GeneID" id="4601848"/>
<gene>
    <name evidence="1" type="ordered locus">Tpen_0256</name>
</gene>
<sequence>MPWIGIGKKCLENEQEVAKYLEDSGVQVLKKFELEIEVDGEWIPFLVFEVLGFVEGLSEDLSRNFQCPTLESGPHLVLGEVSAKLWDEAVKVVFPDGGSRIIPVFTFDAFLDIRVPTKKVKGLKGQLILAGRVFELPLSKDDLLFIAKLDKKYLEKIEKAVAVYGLDKILSKEAQAELAGKPSKKSLSYEVDYESGMALVMLENKIQTIGIPRLAVLLAEEEMYRDIREIYGKISEELKEKMKEALLDYYEFRKLSGRSLKDLEELLKELGVEVK</sequence>